<keyword evidence="1" id="KW-0812">Transmembrane</keyword>
<keyword evidence="1" id="KW-1133">Transmembrane helix</keyword>
<accession>A0AAJ2JXC1</accession>
<dbReference type="AlphaFoldDB" id="A0AAJ2JXC1"/>
<sequence>MTDEDDNKRLILLIVVIVLFVAYAFGIIQGTGAAPAETIGE</sequence>
<keyword evidence="3" id="KW-1185">Reference proteome</keyword>
<dbReference type="EMBL" id="JAVYAA010000001">
    <property type="protein sequence ID" value="MDT8976013.1"/>
    <property type="molecule type" value="Genomic_DNA"/>
</dbReference>
<organism evidence="2 3">
    <name type="scientific">Paenibacillus suaedae</name>
    <dbReference type="NCBI Taxonomy" id="3077233"/>
    <lineage>
        <taxon>Bacteria</taxon>
        <taxon>Bacillati</taxon>
        <taxon>Bacillota</taxon>
        <taxon>Bacilli</taxon>
        <taxon>Bacillales</taxon>
        <taxon>Paenibacillaceae</taxon>
        <taxon>Paenibacillus</taxon>
    </lineage>
</organism>
<protein>
    <submittedName>
        <fullName evidence="2">Uncharacterized protein</fullName>
    </submittedName>
</protein>
<feature type="transmembrane region" description="Helical" evidence="1">
    <location>
        <begin position="10"/>
        <end position="28"/>
    </location>
</feature>
<keyword evidence="1" id="KW-0472">Membrane</keyword>
<evidence type="ECO:0000313" key="2">
    <source>
        <dbReference type="EMBL" id="MDT8976013.1"/>
    </source>
</evidence>
<gene>
    <name evidence="2" type="ORF">RQP50_07120</name>
</gene>
<proteinExistence type="predicted"/>
<comment type="caution">
    <text evidence="2">The sequence shown here is derived from an EMBL/GenBank/DDBJ whole genome shotgun (WGS) entry which is preliminary data.</text>
</comment>
<dbReference type="Proteomes" id="UP001250538">
    <property type="component" value="Unassembled WGS sequence"/>
</dbReference>
<evidence type="ECO:0000313" key="3">
    <source>
        <dbReference type="Proteomes" id="UP001250538"/>
    </source>
</evidence>
<reference evidence="3" key="1">
    <citation type="submission" date="2023-09" db="EMBL/GenBank/DDBJ databases">
        <title>Paenibacillus sp. chi10 Genome sequencing and assembly.</title>
        <authorList>
            <person name="Kim I."/>
        </authorList>
    </citation>
    <scope>NUCLEOTIDE SEQUENCE [LARGE SCALE GENOMIC DNA]</scope>
    <source>
        <strain evidence="3">chi10</strain>
    </source>
</reference>
<evidence type="ECO:0000256" key="1">
    <source>
        <dbReference type="SAM" id="Phobius"/>
    </source>
</evidence>
<name>A0AAJ2JXC1_9BACL</name>
<dbReference type="RefSeq" id="WP_260612150.1">
    <property type="nucleotide sequence ID" value="NZ_JAVYAA010000001.1"/>
</dbReference>